<gene>
    <name evidence="3" type="ORF">BXYJ_LOCUS1764</name>
</gene>
<evidence type="ECO:0000313" key="5">
    <source>
        <dbReference type="Proteomes" id="UP000659654"/>
    </source>
</evidence>
<reference evidence="6" key="1">
    <citation type="submission" date="2016-11" db="UniProtKB">
        <authorList>
            <consortium name="WormBaseParasite"/>
        </authorList>
    </citation>
    <scope>IDENTIFICATION</scope>
</reference>
<organism evidence="4 6">
    <name type="scientific">Bursaphelenchus xylophilus</name>
    <name type="common">Pinewood nematode worm</name>
    <name type="synonym">Aphelenchoides xylophilus</name>
    <dbReference type="NCBI Taxonomy" id="6326"/>
    <lineage>
        <taxon>Eukaryota</taxon>
        <taxon>Metazoa</taxon>
        <taxon>Ecdysozoa</taxon>
        <taxon>Nematoda</taxon>
        <taxon>Chromadorea</taxon>
        <taxon>Rhabditida</taxon>
        <taxon>Tylenchina</taxon>
        <taxon>Tylenchomorpha</taxon>
        <taxon>Aphelenchoidea</taxon>
        <taxon>Aphelenchoididae</taxon>
        <taxon>Bursaphelenchus</taxon>
    </lineage>
</organism>
<name>A0A1I7RYF8_BURXY</name>
<dbReference type="Proteomes" id="UP000582659">
    <property type="component" value="Unassembled WGS sequence"/>
</dbReference>
<evidence type="ECO:0000313" key="3">
    <source>
        <dbReference type="EMBL" id="CAD5210096.1"/>
    </source>
</evidence>
<evidence type="ECO:0000313" key="6">
    <source>
        <dbReference type="WBParaSite" id="BXY_0577500.1"/>
    </source>
</evidence>
<protein>
    <submittedName>
        <fullName evidence="3">(pine wood nematode) hypothetical protein</fullName>
    </submittedName>
</protein>
<dbReference type="OrthoDB" id="10519250at2759"/>
<feature type="transmembrane region" description="Helical" evidence="2">
    <location>
        <begin position="66"/>
        <end position="92"/>
    </location>
</feature>
<dbReference type="AlphaFoldDB" id="A0A1I7RYF8"/>
<dbReference type="Proteomes" id="UP000659654">
    <property type="component" value="Unassembled WGS sequence"/>
</dbReference>
<evidence type="ECO:0000256" key="1">
    <source>
        <dbReference type="SAM" id="MobiDB-lite"/>
    </source>
</evidence>
<keyword evidence="2" id="KW-0812">Transmembrane</keyword>
<dbReference type="EMBL" id="CAJFCV020000001">
    <property type="protein sequence ID" value="CAG9085720.1"/>
    <property type="molecule type" value="Genomic_DNA"/>
</dbReference>
<dbReference type="Proteomes" id="UP000095284">
    <property type="component" value="Unplaced"/>
</dbReference>
<dbReference type="WBParaSite" id="BXY_0577500.1">
    <property type="protein sequence ID" value="BXY_0577500.1"/>
    <property type="gene ID" value="BXY_0577500"/>
</dbReference>
<accession>A0A1I7RYF8</accession>
<evidence type="ECO:0000256" key="2">
    <source>
        <dbReference type="SAM" id="Phobius"/>
    </source>
</evidence>
<sequence length="98" mass="11352">MQEITIESLAKKEGNEVRPTSSANKMQSIKAPSSEKIQEPKNPSIPPLSTEKILNEIREFDFNYRWYFTILALEFVFVTLVVVAGFVLIGYYSEWKFE</sequence>
<keyword evidence="5" id="KW-1185">Reference proteome</keyword>
<proteinExistence type="predicted"/>
<evidence type="ECO:0000313" key="4">
    <source>
        <dbReference type="Proteomes" id="UP000095284"/>
    </source>
</evidence>
<keyword evidence="2" id="KW-1133">Transmembrane helix</keyword>
<dbReference type="EMBL" id="CAJFDI010000001">
    <property type="protein sequence ID" value="CAD5210096.1"/>
    <property type="molecule type" value="Genomic_DNA"/>
</dbReference>
<feature type="compositionally biased region" description="Polar residues" evidence="1">
    <location>
        <begin position="18"/>
        <end position="31"/>
    </location>
</feature>
<dbReference type="SMR" id="A0A1I7RYF8"/>
<feature type="region of interest" description="Disordered" evidence="1">
    <location>
        <begin position="12"/>
        <end position="44"/>
    </location>
</feature>
<keyword evidence="2" id="KW-0472">Membrane</keyword>
<reference evidence="3" key="2">
    <citation type="submission" date="2020-09" db="EMBL/GenBank/DDBJ databases">
        <authorList>
            <person name="Kikuchi T."/>
        </authorList>
    </citation>
    <scope>NUCLEOTIDE SEQUENCE</scope>
    <source>
        <strain evidence="3">Ka4C1</strain>
    </source>
</reference>